<dbReference type="PANTHER" id="PTHR47966">
    <property type="entry name" value="BETA-SITE APP-CLEAVING ENZYME, ISOFORM A-RELATED"/>
    <property type="match status" value="1"/>
</dbReference>
<keyword evidence="2" id="KW-0812">Transmembrane</keyword>
<evidence type="ECO:0000256" key="3">
    <source>
        <dbReference type="SAM" id="SignalP"/>
    </source>
</evidence>
<feature type="chain" id="PRO_5007877880" evidence="3">
    <location>
        <begin position="21"/>
        <end position="477"/>
    </location>
</feature>
<dbReference type="InterPro" id="IPR001461">
    <property type="entry name" value="Aspartic_peptidase_A1"/>
</dbReference>
<dbReference type="PANTHER" id="PTHR47966:SF51">
    <property type="entry name" value="BETA-SITE APP-CLEAVING ENZYME, ISOFORM A-RELATED"/>
    <property type="match status" value="1"/>
</dbReference>
<dbReference type="InterPro" id="IPR034164">
    <property type="entry name" value="Pepsin-like_dom"/>
</dbReference>
<organism evidence="5 6">
    <name type="scientific">Athelia psychrophila</name>
    <dbReference type="NCBI Taxonomy" id="1759441"/>
    <lineage>
        <taxon>Eukaryota</taxon>
        <taxon>Fungi</taxon>
        <taxon>Dikarya</taxon>
        <taxon>Basidiomycota</taxon>
        <taxon>Agaricomycotina</taxon>
        <taxon>Agaricomycetes</taxon>
        <taxon>Agaricomycetidae</taxon>
        <taxon>Atheliales</taxon>
        <taxon>Atheliaceae</taxon>
        <taxon>Athelia</taxon>
    </lineage>
</organism>
<accession>A0A166NP33</accession>
<dbReference type="InterPro" id="IPR021109">
    <property type="entry name" value="Peptidase_aspartic_dom_sf"/>
</dbReference>
<dbReference type="SUPFAM" id="SSF50630">
    <property type="entry name" value="Acid proteases"/>
    <property type="match status" value="1"/>
</dbReference>
<keyword evidence="6" id="KW-1185">Reference proteome</keyword>
<dbReference type="InterPro" id="IPR033121">
    <property type="entry name" value="PEPTIDASE_A1"/>
</dbReference>
<feature type="domain" description="Peptidase A1" evidence="4">
    <location>
        <begin position="58"/>
        <end position="382"/>
    </location>
</feature>
<sequence length="477" mass="51578">MRLSPSLLLAPAALAHLANAIHFPLTGRRVTSRRPSSAFERRAWEYTSALSDGNDVTYVTNITLGGQSYSVQVDTGSSDLWVVDTNVPNAQNTNKSAKVTYAIGEAAGPILLADMEFAGYNIPEQAFFLVPPGNGRDTGDGLIGLGPGASSQIYSTLGKKLEGSPPVDSIFNMNHSTPNFLTVLLGRSDDPYNKFPGDLSIAEIVPGYENITNQPKLYVDTAKDGNQHWTVTLDANGIFGPDGQAIPLFTQVATTQNKREITAIFDTGYTLPQVPAGLAQAIYSQIEGAQLSNTSVGEAWTMDCTKEVNITFKAGGQMYHINPLDATMEASDLGDDGDYCIGTFQPIADSATSKDYDMILGMAFLRNTYLLVNYGDFIVQDSADNSNLQPYIQLLSTSNDTSLLHNEFVNVRLNGDDTTYNQSLQAINTSGLKAPADSSGQWERIIIIASVVGGLFVLFLIGMLTWCLCKRKARGRY</sequence>
<dbReference type="EMBL" id="KV417522">
    <property type="protein sequence ID" value="KZP25231.1"/>
    <property type="molecule type" value="Genomic_DNA"/>
</dbReference>
<keyword evidence="5" id="KW-0378">Hydrolase</keyword>
<reference evidence="5 6" key="1">
    <citation type="journal article" date="2016" name="Mol. Biol. Evol.">
        <title>Comparative Genomics of Early-Diverging Mushroom-Forming Fungi Provides Insights into the Origins of Lignocellulose Decay Capabilities.</title>
        <authorList>
            <person name="Nagy L.G."/>
            <person name="Riley R."/>
            <person name="Tritt A."/>
            <person name="Adam C."/>
            <person name="Daum C."/>
            <person name="Floudas D."/>
            <person name="Sun H."/>
            <person name="Yadav J.S."/>
            <person name="Pangilinan J."/>
            <person name="Larsson K.H."/>
            <person name="Matsuura K."/>
            <person name="Barry K."/>
            <person name="Labutti K."/>
            <person name="Kuo R."/>
            <person name="Ohm R.A."/>
            <person name="Bhattacharya S.S."/>
            <person name="Shirouzu T."/>
            <person name="Yoshinaga Y."/>
            <person name="Martin F.M."/>
            <person name="Grigoriev I.V."/>
            <person name="Hibbett D.S."/>
        </authorList>
    </citation>
    <scope>NUCLEOTIDE SEQUENCE [LARGE SCALE GENOMIC DNA]</scope>
    <source>
        <strain evidence="5 6">CBS 109695</strain>
    </source>
</reference>
<protein>
    <submittedName>
        <fullName evidence="5">Acid protease</fullName>
    </submittedName>
</protein>
<dbReference type="Gene3D" id="2.40.70.10">
    <property type="entry name" value="Acid Proteases"/>
    <property type="match status" value="2"/>
</dbReference>
<feature type="transmembrane region" description="Helical" evidence="2">
    <location>
        <begin position="445"/>
        <end position="469"/>
    </location>
</feature>
<name>A0A166NP33_9AGAM</name>
<keyword evidence="2" id="KW-0472">Membrane</keyword>
<evidence type="ECO:0000313" key="5">
    <source>
        <dbReference type="EMBL" id="KZP25231.1"/>
    </source>
</evidence>
<feature type="signal peptide" evidence="3">
    <location>
        <begin position="1"/>
        <end position="20"/>
    </location>
</feature>
<evidence type="ECO:0000313" key="6">
    <source>
        <dbReference type="Proteomes" id="UP000076532"/>
    </source>
</evidence>
<feature type="non-terminal residue" evidence="5">
    <location>
        <position position="477"/>
    </location>
</feature>
<dbReference type="Pfam" id="PF00026">
    <property type="entry name" value="Asp"/>
    <property type="match status" value="1"/>
</dbReference>
<dbReference type="CDD" id="cd05471">
    <property type="entry name" value="pepsin_like"/>
    <property type="match status" value="1"/>
</dbReference>
<evidence type="ECO:0000259" key="4">
    <source>
        <dbReference type="PROSITE" id="PS51767"/>
    </source>
</evidence>
<dbReference type="Proteomes" id="UP000076532">
    <property type="component" value="Unassembled WGS sequence"/>
</dbReference>
<dbReference type="GO" id="GO:0006508">
    <property type="term" value="P:proteolysis"/>
    <property type="evidence" value="ECO:0007669"/>
    <property type="project" value="UniProtKB-KW"/>
</dbReference>
<keyword evidence="3" id="KW-0732">Signal</keyword>
<dbReference type="PROSITE" id="PS51767">
    <property type="entry name" value="PEPTIDASE_A1"/>
    <property type="match status" value="1"/>
</dbReference>
<dbReference type="GO" id="GO:0004190">
    <property type="term" value="F:aspartic-type endopeptidase activity"/>
    <property type="evidence" value="ECO:0007669"/>
    <property type="project" value="InterPro"/>
</dbReference>
<comment type="similarity">
    <text evidence="1">Belongs to the peptidase A1 family.</text>
</comment>
<dbReference type="STRING" id="436010.A0A166NP33"/>
<keyword evidence="5" id="KW-0645">Protease</keyword>
<proteinExistence type="inferred from homology"/>
<gene>
    <name evidence="5" type="ORF">FIBSPDRAFT_691678</name>
</gene>
<dbReference type="OrthoDB" id="15189at2759"/>
<dbReference type="PRINTS" id="PR00792">
    <property type="entry name" value="PEPSIN"/>
</dbReference>
<keyword evidence="2" id="KW-1133">Transmembrane helix</keyword>
<dbReference type="AlphaFoldDB" id="A0A166NP33"/>
<evidence type="ECO:0000256" key="1">
    <source>
        <dbReference type="ARBA" id="ARBA00007447"/>
    </source>
</evidence>
<evidence type="ECO:0000256" key="2">
    <source>
        <dbReference type="SAM" id="Phobius"/>
    </source>
</evidence>